<dbReference type="EMBL" id="ML976657">
    <property type="protein sequence ID" value="KAF1979621.1"/>
    <property type="molecule type" value="Genomic_DNA"/>
</dbReference>
<reference evidence="1" key="1">
    <citation type="journal article" date="2020" name="Stud. Mycol.">
        <title>101 Dothideomycetes genomes: a test case for predicting lifestyles and emergence of pathogens.</title>
        <authorList>
            <person name="Haridas S."/>
            <person name="Albert R."/>
            <person name="Binder M."/>
            <person name="Bloem J."/>
            <person name="Labutti K."/>
            <person name="Salamov A."/>
            <person name="Andreopoulos B."/>
            <person name="Baker S."/>
            <person name="Barry K."/>
            <person name="Bills G."/>
            <person name="Bluhm B."/>
            <person name="Cannon C."/>
            <person name="Castanera R."/>
            <person name="Culley D."/>
            <person name="Daum C."/>
            <person name="Ezra D."/>
            <person name="Gonzalez J."/>
            <person name="Henrissat B."/>
            <person name="Kuo A."/>
            <person name="Liang C."/>
            <person name="Lipzen A."/>
            <person name="Lutzoni F."/>
            <person name="Magnuson J."/>
            <person name="Mondo S."/>
            <person name="Nolan M."/>
            <person name="Ohm R."/>
            <person name="Pangilinan J."/>
            <person name="Park H.-J."/>
            <person name="Ramirez L."/>
            <person name="Alfaro M."/>
            <person name="Sun H."/>
            <person name="Tritt A."/>
            <person name="Yoshinaga Y."/>
            <person name="Zwiers L.-H."/>
            <person name="Turgeon B."/>
            <person name="Goodwin S."/>
            <person name="Spatafora J."/>
            <person name="Crous P."/>
            <person name="Grigoriev I."/>
        </authorList>
    </citation>
    <scope>NUCLEOTIDE SEQUENCE</scope>
    <source>
        <strain evidence="1">CBS 107.79</strain>
    </source>
</reference>
<accession>A0A6A5VQV5</accession>
<organism evidence="1 2">
    <name type="scientific">Bimuria novae-zelandiae CBS 107.79</name>
    <dbReference type="NCBI Taxonomy" id="1447943"/>
    <lineage>
        <taxon>Eukaryota</taxon>
        <taxon>Fungi</taxon>
        <taxon>Dikarya</taxon>
        <taxon>Ascomycota</taxon>
        <taxon>Pezizomycotina</taxon>
        <taxon>Dothideomycetes</taxon>
        <taxon>Pleosporomycetidae</taxon>
        <taxon>Pleosporales</taxon>
        <taxon>Massarineae</taxon>
        <taxon>Didymosphaeriaceae</taxon>
        <taxon>Bimuria</taxon>
    </lineage>
</organism>
<evidence type="ECO:0000313" key="2">
    <source>
        <dbReference type="Proteomes" id="UP000800036"/>
    </source>
</evidence>
<proteinExistence type="predicted"/>
<name>A0A6A5VQV5_9PLEO</name>
<dbReference type="Proteomes" id="UP000800036">
    <property type="component" value="Unassembled WGS sequence"/>
</dbReference>
<sequence>MSTVKLIVEIGVAAIHVVGEVLDAGLEAAGYAAALIDYYYDTGNPDRDRDNDKQKAVTLTQVQVGASTAVHETIKVTWSAAKWLQDAQFTCTDDNARAKNPKATSSWTNQQTDRTWWVFTKSDYVYPAQANAKPGAPACQADEWPPAYFVEDLLDVNIALKKGQLVRWLPRSENTGAASLWTAFCNKNDGGAENGQFNKDGNVNEALVDVQGAPRKKKVQEGKNGKPVTTTELFEADYTRAVFSMIRFPLLTDDYFYTTRADANRALAEGLEVEYSRPPQAARLQQAQNAMPGVVLRRDLGLDAPDLFSLDAGDLALSDANSTRRLTAEDMPNVEVIPCRDRLCKEELAAIEDKRGFGVIPGAPVPTLPAVVVAEATTTNAPLTMVMMVRSSDEF</sequence>
<protein>
    <submittedName>
        <fullName evidence="1">Uncharacterized protein</fullName>
    </submittedName>
</protein>
<dbReference type="AlphaFoldDB" id="A0A6A5VQV5"/>
<dbReference type="OrthoDB" id="3763214at2759"/>
<evidence type="ECO:0000313" key="1">
    <source>
        <dbReference type="EMBL" id="KAF1979621.1"/>
    </source>
</evidence>
<keyword evidence="2" id="KW-1185">Reference proteome</keyword>
<gene>
    <name evidence="1" type="ORF">BU23DRAFT_563027</name>
</gene>